<dbReference type="Pfam" id="PF09412">
    <property type="entry name" value="XendoU"/>
    <property type="match status" value="2"/>
</dbReference>
<name>A0ABY7EMQ6_MYAAR</name>
<evidence type="ECO:0000256" key="8">
    <source>
        <dbReference type="ARBA" id="ARBA00022884"/>
    </source>
</evidence>
<keyword evidence="7 11" id="KW-0378">Hydrolase</keyword>
<evidence type="ECO:0000313" key="14">
    <source>
        <dbReference type="Proteomes" id="UP001164746"/>
    </source>
</evidence>
<evidence type="ECO:0000256" key="3">
    <source>
        <dbReference type="ARBA" id="ARBA00011245"/>
    </source>
</evidence>
<keyword evidence="10" id="KW-0456">Lyase</keyword>
<accession>A0ABY7EMQ6</accession>
<comment type="subunit">
    <text evidence="3 11">Monomer.</text>
</comment>
<reference evidence="13" key="1">
    <citation type="submission" date="2022-11" db="EMBL/GenBank/DDBJ databases">
        <title>Centuries of genome instability and evolution in soft-shell clam transmissible cancer (bioRxiv).</title>
        <authorList>
            <person name="Hart S.F.M."/>
            <person name="Yonemitsu M.A."/>
            <person name="Giersch R.M."/>
            <person name="Beal B.F."/>
            <person name="Arriagada G."/>
            <person name="Davis B.W."/>
            <person name="Ostrander E.A."/>
            <person name="Goff S.P."/>
            <person name="Metzger M.J."/>
        </authorList>
    </citation>
    <scope>NUCLEOTIDE SEQUENCE</scope>
    <source>
        <strain evidence="13">MELC-2E11</strain>
        <tissue evidence="13">Siphon/mantle</tissue>
    </source>
</reference>
<keyword evidence="5 11" id="KW-0479">Metal-binding</keyword>
<evidence type="ECO:0000256" key="2">
    <source>
        <dbReference type="ARBA" id="ARBA00010168"/>
    </source>
</evidence>
<keyword evidence="14" id="KW-1185">Reference proteome</keyword>
<sequence>YVNDQYYFSRPTYAALLSLLDNYNHAVGSAEHTSAQESQEVTSFLDEISKTTVMQKAHDFLSQHGNELPIYRNECFNTTMNTIYSYGSLRTHVMGALTTVPVLSTCLSGKRTTKALGSFIYGTSPEFDIAMFTVCYLTHKNQHCNFSVDGHNMEVLTYEMTHGGGGHLGTGYVN</sequence>
<dbReference type="PANTHER" id="PTHR12439:SF42">
    <property type="entry name" value="ENDORIBONUCLEASE-RELATED"/>
    <property type="match status" value="1"/>
</dbReference>
<evidence type="ECO:0000256" key="9">
    <source>
        <dbReference type="ARBA" id="ARBA00023211"/>
    </source>
</evidence>
<dbReference type="Proteomes" id="UP001164746">
    <property type="component" value="Chromosome 7"/>
</dbReference>
<keyword evidence="8 11" id="KW-0694">RNA-binding</keyword>
<evidence type="ECO:0000256" key="11">
    <source>
        <dbReference type="RuleBase" id="RU367085"/>
    </source>
</evidence>
<evidence type="ECO:0000256" key="1">
    <source>
        <dbReference type="ARBA" id="ARBA00001936"/>
    </source>
</evidence>
<dbReference type="InterPro" id="IPR018998">
    <property type="entry name" value="EndoU_C"/>
</dbReference>
<comment type="similarity">
    <text evidence="2 11">Belongs to the ENDOU family.</text>
</comment>
<feature type="domain" description="EndoU" evidence="12">
    <location>
        <begin position="2"/>
        <end position="66"/>
    </location>
</feature>
<dbReference type="PANTHER" id="PTHR12439">
    <property type="entry name" value="PLACENTAL PROTEIN 11-RELATED"/>
    <property type="match status" value="1"/>
</dbReference>
<comment type="catalytic activity">
    <reaction evidence="11">
        <text>ribonucleotidyl-uridine-RNA = a 5'-end dephospho-uridine-RNA + a 3'-end 2',3'-cyclophospho-ribonucleotide-RNA</text>
        <dbReference type="Rhea" id="RHEA:67792"/>
        <dbReference type="Rhea" id="RHEA-COMP:10464"/>
        <dbReference type="Rhea" id="RHEA-COMP:17354"/>
        <dbReference type="Rhea" id="RHEA-COMP:17356"/>
        <dbReference type="ChEBI" id="CHEBI:83064"/>
        <dbReference type="ChEBI" id="CHEBI:173117"/>
        <dbReference type="ChEBI" id="CHEBI:173224"/>
    </reaction>
</comment>
<comment type="cofactor">
    <cofactor evidence="1 11">
        <name>Mn(2+)</name>
        <dbReference type="ChEBI" id="CHEBI:29035"/>
    </cofactor>
</comment>
<feature type="domain" description="EndoU" evidence="12">
    <location>
        <begin position="102"/>
        <end position="173"/>
    </location>
</feature>
<evidence type="ECO:0000256" key="7">
    <source>
        <dbReference type="ARBA" id="ARBA00022801"/>
    </source>
</evidence>
<evidence type="ECO:0000259" key="12">
    <source>
        <dbReference type="Pfam" id="PF09412"/>
    </source>
</evidence>
<organism evidence="13 14">
    <name type="scientific">Mya arenaria</name>
    <name type="common">Soft-shell clam</name>
    <dbReference type="NCBI Taxonomy" id="6604"/>
    <lineage>
        <taxon>Eukaryota</taxon>
        <taxon>Metazoa</taxon>
        <taxon>Spiralia</taxon>
        <taxon>Lophotrochozoa</taxon>
        <taxon>Mollusca</taxon>
        <taxon>Bivalvia</taxon>
        <taxon>Autobranchia</taxon>
        <taxon>Heteroconchia</taxon>
        <taxon>Euheterodonta</taxon>
        <taxon>Imparidentia</taxon>
        <taxon>Neoheterodontei</taxon>
        <taxon>Myida</taxon>
        <taxon>Myoidea</taxon>
        <taxon>Myidae</taxon>
        <taxon>Mya</taxon>
    </lineage>
</organism>
<evidence type="ECO:0000256" key="5">
    <source>
        <dbReference type="ARBA" id="ARBA00022723"/>
    </source>
</evidence>
<evidence type="ECO:0000256" key="6">
    <source>
        <dbReference type="ARBA" id="ARBA00022759"/>
    </source>
</evidence>
<evidence type="ECO:0000256" key="4">
    <source>
        <dbReference type="ARBA" id="ARBA00022722"/>
    </source>
</evidence>
<keyword evidence="6 11" id="KW-0255">Endonuclease</keyword>
<gene>
    <name evidence="13" type="ORF">MAR_035333</name>
</gene>
<keyword evidence="4 11" id="KW-0540">Nuclease</keyword>
<dbReference type="InterPro" id="IPR037227">
    <property type="entry name" value="EndoU-like"/>
</dbReference>
<protein>
    <recommendedName>
        <fullName evidence="11">Uridylate-specific endoribonuclease</fullName>
        <ecNumber evidence="11">4.6.1.-</ecNumber>
    </recommendedName>
</protein>
<evidence type="ECO:0000313" key="13">
    <source>
        <dbReference type="EMBL" id="WAR10257.1"/>
    </source>
</evidence>
<dbReference type="InterPro" id="IPR039787">
    <property type="entry name" value="ENDOU"/>
</dbReference>
<keyword evidence="9 11" id="KW-0464">Manganese</keyword>
<feature type="non-terminal residue" evidence="13">
    <location>
        <position position="1"/>
    </location>
</feature>
<dbReference type="SUPFAM" id="SSF142877">
    <property type="entry name" value="EndoU-like"/>
    <property type="match status" value="1"/>
</dbReference>
<evidence type="ECO:0000256" key="10">
    <source>
        <dbReference type="ARBA" id="ARBA00023239"/>
    </source>
</evidence>
<proteinExistence type="inferred from homology"/>
<dbReference type="EC" id="4.6.1.-" evidence="11"/>
<dbReference type="EMBL" id="CP111018">
    <property type="protein sequence ID" value="WAR10257.1"/>
    <property type="molecule type" value="Genomic_DNA"/>
</dbReference>